<dbReference type="OrthoDB" id="2753342at2759"/>
<feature type="compositionally biased region" description="Basic and acidic residues" evidence="1">
    <location>
        <begin position="346"/>
        <end position="361"/>
    </location>
</feature>
<feature type="transmembrane region" description="Helical" evidence="2">
    <location>
        <begin position="203"/>
        <end position="230"/>
    </location>
</feature>
<sequence>MALPLPKAELIGTVLETVGFGAYVIVFIECLRLLCTRHRAGRDMRYLIATASVIFALAAVHLLIDIVRVMDAFTRHMDVPNSAAQFYGTITTPLNLAKSATYVAITLVLDALIVYRTYVVWGKRLLVVVLPSVLFVADIGLSAWATWSITEVRPGDDVMLANVTLRVKYFYSVTLALNLFCTLAIAGRIWSVHRGVTARSISGVRFTGVIAVILESAAIYSVLLVLLIATSAVGSTAMFVVLNSISPIIGMVFSAVIVRASREVHADTYMTTRMSFAPPSAPSFTDPFATRRSSAPAPWLAHPDDVASKHSSPRRASDWRRDWRCSERRGSDYQQSEYWQSNWGQDEWRRGSDARQSDRTARASLLSLKPSRASRRSMPWVLPPLDALEPEPEPPLPCAEVCDSPWDAARRVSLPSRGPSRGPSRIQVRVPTPAESVHVRVEMPVGCDEEEIEMEEVWGQEEKLEQKYGGESLV</sequence>
<feature type="transmembrane region" description="Helical" evidence="2">
    <location>
        <begin position="125"/>
        <end position="149"/>
    </location>
</feature>
<evidence type="ECO:0000256" key="2">
    <source>
        <dbReference type="SAM" id="Phobius"/>
    </source>
</evidence>
<comment type="caution">
    <text evidence="3">The sequence shown here is derived from an EMBL/GenBank/DDBJ whole genome shotgun (WGS) entry which is preliminary data.</text>
</comment>
<evidence type="ECO:0000256" key="1">
    <source>
        <dbReference type="SAM" id="MobiDB-lite"/>
    </source>
</evidence>
<feature type="region of interest" description="Disordered" evidence="1">
    <location>
        <begin position="346"/>
        <end position="368"/>
    </location>
</feature>
<dbReference type="AlphaFoldDB" id="A0A9P3FYC4"/>
<feature type="transmembrane region" description="Helical" evidence="2">
    <location>
        <begin position="12"/>
        <end position="34"/>
    </location>
</feature>
<dbReference type="EMBL" id="BPQB01000002">
    <property type="protein sequence ID" value="GJE85477.1"/>
    <property type="molecule type" value="Genomic_DNA"/>
</dbReference>
<keyword evidence="2" id="KW-1133">Transmembrane helix</keyword>
<protein>
    <submittedName>
        <fullName evidence="3">Uncharacterized protein</fullName>
    </submittedName>
</protein>
<feature type="transmembrane region" description="Helical" evidence="2">
    <location>
        <begin position="46"/>
        <end position="64"/>
    </location>
</feature>
<feature type="transmembrane region" description="Helical" evidence="2">
    <location>
        <begin position="99"/>
        <end position="118"/>
    </location>
</feature>
<keyword evidence="4" id="KW-1185">Reference proteome</keyword>
<keyword evidence="2" id="KW-0812">Transmembrane</keyword>
<proteinExistence type="predicted"/>
<name>A0A9P3FYC4_9APHY</name>
<keyword evidence="2" id="KW-0472">Membrane</keyword>
<evidence type="ECO:0000313" key="4">
    <source>
        <dbReference type="Proteomes" id="UP000703269"/>
    </source>
</evidence>
<organism evidence="3 4">
    <name type="scientific">Phanerochaete sordida</name>
    <dbReference type="NCBI Taxonomy" id="48140"/>
    <lineage>
        <taxon>Eukaryota</taxon>
        <taxon>Fungi</taxon>
        <taxon>Dikarya</taxon>
        <taxon>Basidiomycota</taxon>
        <taxon>Agaricomycotina</taxon>
        <taxon>Agaricomycetes</taxon>
        <taxon>Polyporales</taxon>
        <taxon>Phanerochaetaceae</taxon>
        <taxon>Phanerochaete</taxon>
    </lineage>
</organism>
<dbReference type="Proteomes" id="UP000703269">
    <property type="component" value="Unassembled WGS sequence"/>
</dbReference>
<gene>
    <name evidence="3" type="ORF">PsYK624_015560</name>
</gene>
<feature type="transmembrane region" description="Helical" evidence="2">
    <location>
        <begin position="169"/>
        <end position="191"/>
    </location>
</feature>
<feature type="transmembrane region" description="Helical" evidence="2">
    <location>
        <begin position="236"/>
        <end position="258"/>
    </location>
</feature>
<accession>A0A9P3FYC4</accession>
<reference evidence="3 4" key="1">
    <citation type="submission" date="2021-08" db="EMBL/GenBank/DDBJ databases">
        <title>Draft Genome Sequence of Phanerochaete sordida strain YK-624.</title>
        <authorList>
            <person name="Mori T."/>
            <person name="Dohra H."/>
            <person name="Suzuki T."/>
            <person name="Kawagishi H."/>
            <person name="Hirai H."/>
        </authorList>
    </citation>
    <scope>NUCLEOTIDE SEQUENCE [LARGE SCALE GENOMIC DNA]</scope>
    <source>
        <strain evidence="3 4">YK-624</strain>
    </source>
</reference>
<evidence type="ECO:0000313" key="3">
    <source>
        <dbReference type="EMBL" id="GJE85477.1"/>
    </source>
</evidence>